<dbReference type="PANTHER" id="PTHR43004:SF19">
    <property type="entry name" value="BINDING MONOOXYGENASE, PUTATIVE (JCVI)-RELATED"/>
    <property type="match status" value="1"/>
</dbReference>
<dbReference type="GO" id="GO:0071949">
    <property type="term" value="F:FAD binding"/>
    <property type="evidence" value="ECO:0007669"/>
    <property type="project" value="InterPro"/>
</dbReference>
<sequence>MSTQPPAPLPATTDVLIVGAGPVGLTLAAALTARGADAVLLDRRAEGANTSRAAVVHARTLEVLEDIGVSDELVGRGVIVPRFTVRDGDRALLTVDFDGLPTRYPYTLMVPQDVTEEVLAARLRAAGGAVHRGREVVSLVQDEDGVTATTSTGETVRARYAVGADGMHSTVRELAGIGFAGAGYAQSFVLADVRLDWGLRPDEVQLFFAPAGLVVVAPLPGGRHRIVATMDDAPEHPALADVQALLDARGPRRRPGRVTEVVWSSRFRVHHRLADRYRAGRVLLAGDAAHVHSPAGGQGMNTGVQDAVALASRLAAVLAGDAPEASLDAYEAERRPVAEGVVAMTDRMTRAATANGAAARRVRNALLRVLDRVPAARRRMAMRLSELTAAEPRR</sequence>
<dbReference type="Proteomes" id="UP000323380">
    <property type="component" value="Unassembled WGS sequence"/>
</dbReference>
<dbReference type="PRINTS" id="PR00420">
    <property type="entry name" value="RNGMNOXGNASE"/>
</dbReference>
<dbReference type="InterPro" id="IPR036188">
    <property type="entry name" value="FAD/NAD-bd_sf"/>
</dbReference>
<evidence type="ECO:0000259" key="4">
    <source>
        <dbReference type="Pfam" id="PF01494"/>
    </source>
</evidence>
<name>A0A5D0NJT6_9ACTN</name>
<gene>
    <name evidence="5" type="ORF">FXF69_21355</name>
</gene>
<dbReference type="EMBL" id="VSFG01000004">
    <property type="protein sequence ID" value="TYB44703.1"/>
    <property type="molecule type" value="Genomic_DNA"/>
</dbReference>
<evidence type="ECO:0000256" key="1">
    <source>
        <dbReference type="ARBA" id="ARBA00001974"/>
    </source>
</evidence>
<evidence type="ECO:0000313" key="5">
    <source>
        <dbReference type="EMBL" id="TYB44703.1"/>
    </source>
</evidence>
<accession>A0A5D0NJT6</accession>
<dbReference type="Pfam" id="PF01494">
    <property type="entry name" value="FAD_binding_3"/>
    <property type="match status" value="1"/>
</dbReference>
<keyword evidence="2" id="KW-0285">Flavoprotein</keyword>
<evidence type="ECO:0000256" key="3">
    <source>
        <dbReference type="ARBA" id="ARBA00022827"/>
    </source>
</evidence>
<keyword evidence="3" id="KW-0274">FAD</keyword>
<dbReference type="STRING" id="1220554.GCA_001552135_00747"/>
<reference evidence="5 6" key="1">
    <citation type="submission" date="2019-08" db="EMBL/GenBank/DDBJ databases">
        <title>Actinomadura sp. nov. CYP1-5 isolated from mountain soil.</title>
        <authorList>
            <person name="Songsumanus A."/>
            <person name="Kuncharoen N."/>
            <person name="Kudo T."/>
            <person name="Yuki M."/>
            <person name="Igarashi Y."/>
            <person name="Tanasupawat S."/>
        </authorList>
    </citation>
    <scope>NUCLEOTIDE SEQUENCE [LARGE SCALE GENOMIC DNA]</scope>
    <source>
        <strain evidence="5 6">JCM 14158</strain>
    </source>
</reference>
<comment type="cofactor">
    <cofactor evidence="1">
        <name>FAD</name>
        <dbReference type="ChEBI" id="CHEBI:57692"/>
    </cofactor>
</comment>
<evidence type="ECO:0000313" key="6">
    <source>
        <dbReference type="Proteomes" id="UP000323380"/>
    </source>
</evidence>
<comment type="caution">
    <text evidence="5">The sequence shown here is derived from an EMBL/GenBank/DDBJ whole genome shotgun (WGS) entry which is preliminary data.</text>
</comment>
<dbReference type="AlphaFoldDB" id="A0A5D0NJT6"/>
<organism evidence="5 6">
    <name type="scientific">Actinomadura chibensis</name>
    <dbReference type="NCBI Taxonomy" id="392828"/>
    <lineage>
        <taxon>Bacteria</taxon>
        <taxon>Bacillati</taxon>
        <taxon>Actinomycetota</taxon>
        <taxon>Actinomycetes</taxon>
        <taxon>Streptosporangiales</taxon>
        <taxon>Thermomonosporaceae</taxon>
        <taxon>Actinomadura</taxon>
    </lineage>
</organism>
<protein>
    <submittedName>
        <fullName evidence="5">FAD-dependent oxidoreductase</fullName>
    </submittedName>
</protein>
<dbReference type="Gene3D" id="3.50.50.60">
    <property type="entry name" value="FAD/NAD(P)-binding domain"/>
    <property type="match status" value="1"/>
</dbReference>
<dbReference type="GO" id="GO:0016709">
    <property type="term" value="F:oxidoreductase activity, acting on paired donors, with incorporation or reduction of molecular oxygen, NAD(P)H as one donor, and incorporation of one atom of oxygen"/>
    <property type="evidence" value="ECO:0007669"/>
    <property type="project" value="UniProtKB-ARBA"/>
</dbReference>
<dbReference type="Gene3D" id="3.30.70.2450">
    <property type="match status" value="1"/>
</dbReference>
<dbReference type="PANTHER" id="PTHR43004">
    <property type="entry name" value="TRK SYSTEM POTASSIUM UPTAKE PROTEIN"/>
    <property type="match status" value="1"/>
</dbReference>
<feature type="domain" description="FAD-binding" evidence="4">
    <location>
        <begin position="13"/>
        <end position="343"/>
    </location>
</feature>
<evidence type="ECO:0000256" key="2">
    <source>
        <dbReference type="ARBA" id="ARBA00022630"/>
    </source>
</evidence>
<keyword evidence="6" id="KW-1185">Reference proteome</keyword>
<proteinExistence type="predicted"/>
<dbReference type="RefSeq" id="WP_067885347.1">
    <property type="nucleotide sequence ID" value="NZ_VSFG01000004.1"/>
</dbReference>
<dbReference type="InterPro" id="IPR050641">
    <property type="entry name" value="RIFMO-like"/>
</dbReference>
<dbReference type="SUPFAM" id="SSF51905">
    <property type="entry name" value="FAD/NAD(P)-binding domain"/>
    <property type="match status" value="1"/>
</dbReference>
<dbReference type="InterPro" id="IPR002938">
    <property type="entry name" value="FAD-bd"/>
</dbReference>